<evidence type="ECO:0000259" key="14">
    <source>
        <dbReference type="Pfam" id="PF07992"/>
    </source>
</evidence>
<dbReference type="EMBL" id="JAPTMU010000062">
    <property type="protein sequence ID" value="KAJ4922659.1"/>
    <property type="molecule type" value="Genomic_DNA"/>
</dbReference>
<evidence type="ECO:0000256" key="9">
    <source>
        <dbReference type="ARBA" id="ARBA00048412"/>
    </source>
</evidence>
<dbReference type="GO" id="GO:0050660">
    <property type="term" value="F:flavin adenine dinucleotide binding"/>
    <property type="evidence" value="ECO:0007669"/>
    <property type="project" value="TreeGrafter"/>
</dbReference>
<evidence type="ECO:0000256" key="8">
    <source>
        <dbReference type="ARBA" id="ARBA00042318"/>
    </source>
</evidence>
<dbReference type="GO" id="GO:0008637">
    <property type="term" value="P:apoptotic mitochondrial changes"/>
    <property type="evidence" value="ECO:0007669"/>
    <property type="project" value="TreeGrafter"/>
</dbReference>
<keyword evidence="16" id="KW-1185">Reference proteome</keyword>
<feature type="domain" description="FAD/NAD(P)-binding" evidence="14">
    <location>
        <begin position="16"/>
        <end position="280"/>
    </location>
</feature>
<protein>
    <recommendedName>
        <fullName evidence="6">Ferroptosis suppressor protein 1</fullName>
    </recommendedName>
    <alternativeName>
        <fullName evidence="7">Apoptosis-inducing factor homologous mitochondrion-associated inducer of death</fullName>
    </alternativeName>
    <alternativeName>
        <fullName evidence="8">p53-responsive gene 3 protein</fullName>
    </alternativeName>
</protein>
<evidence type="ECO:0000256" key="4">
    <source>
        <dbReference type="ARBA" id="ARBA00023002"/>
    </source>
</evidence>
<dbReference type="AlphaFoldDB" id="A0AAD6AD67"/>
<evidence type="ECO:0000256" key="5">
    <source>
        <dbReference type="ARBA" id="ARBA00037027"/>
    </source>
</evidence>
<evidence type="ECO:0000256" key="1">
    <source>
        <dbReference type="ARBA" id="ARBA00006442"/>
    </source>
</evidence>
<dbReference type="PRINTS" id="PR00368">
    <property type="entry name" value="FADPNR"/>
</dbReference>
<gene>
    <name evidence="15" type="ORF">JOQ06_029511</name>
</gene>
<evidence type="ECO:0000256" key="13">
    <source>
        <dbReference type="SAM" id="MobiDB-lite"/>
    </source>
</evidence>
<dbReference type="GO" id="GO:0043065">
    <property type="term" value="P:positive regulation of apoptotic process"/>
    <property type="evidence" value="ECO:0007669"/>
    <property type="project" value="TreeGrafter"/>
</dbReference>
<comment type="catalytic activity">
    <reaction evidence="12">
        <text>menaquinone-4 + NADH + H(+) = menaquinol-4 + NAD(+)</text>
        <dbReference type="Rhea" id="RHEA:74079"/>
        <dbReference type="ChEBI" id="CHEBI:15378"/>
        <dbReference type="ChEBI" id="CHEBI:57540"/>
        <dbReference type="ChEBI" id="CHEBI:57945"/>
        <dbReference type="ChEBI" id="CHEBI:78277"/>
        <dbReference type="ChEBI" id="CHEBI:193091"/>
    </reaction>
    <physiologicalReaction direction="left-to-right" evidence="12">
        <dbReference type="Rhea" id="RHEA:74080"/>
    </physiologicalReaction>
</comment>
<dbReference type="Proteomes" id="UP001219934">
    <property type="component" value="Unassembled WGS sequence"/>
</dbReference>
<evidence type="ECO:0000256" key="2">
    <source>
        <dbReference type="ARBA" id="ARBA00022630"/>
    </source>
</evidence>
<dbReference type="Gene3D" id="3.50.50.100">
    <property type="match status" value="1"/>
</dbReference>
<dbReference type="GO" id="GO:0005739">
    <property type="term" value="C:mitochondrion"/>
    <property type="evidence" value="ECO:0007669"/>
    <property type="project" value="TreeGrafter"/>
</dbReference>
<keyword evidence="3" id="KW-0274">FAD</keyword>
<evidence type="ECO:0000256" key="11">
    <source>
        <dbReference type="ARBA" id="ARBA00049275"/>
    </source>
</evidence>
<evidence type="ECO:0000256" key="7">
    <source>
        <dbReference type="ARBA" id="ARBA00041541"/>
    </source>
</evidence>
<keyword evidence="4" id="KW-0560">Oxidoreductase</keyword>
<dbReference type="Pfam" id="PF07992">
    <property type="entry name" value="Pyr_redox_2"/>
    <property type="match status" value="1"/>
</dbReference>
<evidence type="ECO:0000256" key="10">
    <source>
        <dbReference type="ARBA" id="ARBA00049236"/>
    </source>
</evidence>
<dbReference type="InterPro" id="IPR036188">
    <property type="entry name" value="FAD/NAD-bd_sf"/>
</dbReference>
<keyword evidence="2" id="KW-0285">Flavoprotein</keyword>
<organism evidence="15 16">
    <name type="scientific">Pogonophryne albipinna</name>
    <dbReference type="NCBI Taxonomy" id="1090488"/>
    <lineage>
        <taxon>Eukaryota</taxon>
        <taxon>Metazoa</taxon>
        <taxon>Chordata</taxon>
        <taxon>Craniata</taxon>
        <taxon>Vertebrata</taxon>
        <taxon>Euteleostomi</taxon>
        <taxon>Actinopterygii</taxon>
        <taxon>Neopterygii</taxon>
        <taxon>Teleostei</taxon>
        <taxon>Neoteleostei</taxon>
        <taxon>Acanthomorphata</taxon>
        <taxon>Eupercaria</taxon>
        <taxon>Perciformes</taxon>
        <taxon>Notothenioidei</taxon>
        <taxon>Pogonophryne</taxon>
    </lineage>
</organism>
<comment type="cofactor">
    <cofactor evidence="5">
        <name>6-hydroxy-FAD</name>
        <dbReference type="ChEBI" id="CHEBI:60470"/>
    </cofactor>
</comment>
<dbReference type="InterPro" id="IPR023753">
    <property type="entry name" value="FAD/NAD-binding_dom"/>
</dbReference>
<evidence type="ECO:0000313" key="15">
    <source>
        <dbReference type="EMBL" id="KAJ4922659.1"/>
    </source>
</evidence>
<dbReference type="PANTHER" id="PTHR43735:SF3">
    <property type="entry name" value="FERROPTOSIS SUPPRESSOR PROTEIN 1"/>
    <property type="match status" value="1"/>
</dbReference>
<name>A0AAD6AD67_9TELE</name>
<dbReference type="SUPFAM" id="SSF51905">
    <property type="entry name" value="FAD/NAD(P)-binding domain"/>
    <property type="match status" value="1"/>
</dbReference>
<feature type="compositionally biased region" description="Basic and acidic residues" evidence="13">
    <location>
        <begin position="385"/>
        <end position="410"/>
    </location>
</feature>
<comment type="catalytic activity">
    <reaction evidence="11">
        <text>phylloquinone + NADH + H(+) = phylloquinol + NAD(+)</text>
        <dbReference type="Rhea" id="RHEA:74075"/>
        <dbReference type="ChEBI" id="CHEBI:15378"/>
        <dbReference type="ChEBI" id="CHEBI:18067"/>
        <dbReference type="ChEBI" id="CHEBI:28433"/>
        <dbReference type="ChEBI" id="CHEBI:57540"/>
        <dbReference type="ChEBI" id="CHEBI:57945"/>
    </reaction>
    <physiologicalReaction direction="left-to-right" evidence="11">
        <dbReference type="Rhea" id="RHEA:74076"/>
    </physiologicalReaction>
</comment>
<comment type="catalytic activity">
    <reaction evidence="10">
        <text>ubiquinone-10 + NADH + H(+) = ubiquinol-10 + NAD(+)</text>
        <dbReference type="Rhea" id="RHEA:61984"/>
        <dbReference type="ChEBI" id="CHEBI:15378"/>
        <dbReference type="ChEBI" id="CHEBI:46245"/>
        <dbReference type="ChEBI" id="CHEBI:57540"/>
        <dbReference type="ChEBI" id="CHEBI:57945"/>
        <dbReference type="ChEBI" id="CHEBI:64183"/>
    </reaction>
    <physiologicalReaction direction="left-to-right" evidence="10">
        <dbReference type="Rhea" id="RHEA:61985"/>
    </physiologicalReaction>
</comment>
<evidence type="ECO:0000256" key="3">
    <source>
        <dbReference type="ARBA" id="ARBA00022827"/>
    </source>
</evidence>
<evidence type="ECO:0000256" key="12">
    <source>
        <dbReference type="ARBA" id="ARBA00049479"/>
    </source>
</evidence>
<evidence type="ECO:0000256" key="6">
    <source>
        <dbReference type="ARBA" id="ARBA00040253"/>
    </source>
</evidence>
<feature type="region of interest" description="Disordered" evidence="13">
    <location>
        <begin position="290"/>
        <end position="471"/>
    </location>
</feature>
<comment type="catalytic activity">
    <reaction evidence="9">
        <text>menadione + NADH + H(+) = menadiol + NAD(+)</text>
        <dbReference type="Rhea" id="RHEA:69695"/>
        <dbReference type="ChEBI" id="CHEBI:6746"/>
        <dbReference type="ChEBI" id="CHEBI:15378"/>
        <dbReference type="ChEBI" id="CHEBI:28869"/>
        <dbReference type="ChEBI" id="CHEBI:57540"/>
        <dbReference type="ChEBI" id="CHEBI:57945"/>
    </reaction>
    <physiologicalReaction direction="left-to-right" evidence="9">
        <dbReference type="Rhea" id="RHEA:69696"/>
    </physiologicalReaction>
</comment>
<accession>A0AAD6AD67</accession>
<proteinExistence type="inferred from homology"/>
<sequence length="471" mass="50226">MGVWFSSSPPLDSSAHVVVVGGGFGGIAASRLLQDAGISFTLLDLRDAFHHNVAALRASVQPGFAERTFIPFSETFGESFVQGRVQKVDTENQTVVLEGGREFQYSHLIVCTGMIGAFPGRFVTEATLQSAVLAADSVLVVGGGATGVEMAAEIKTQYPHKKVVLIHSRVDLADPNMLPSVREQSEKVSNLSELQLNVVSRNSEVKTDKGQTLTSDLIISCTGLKVNSDAYASSFSGSLVEGGALKVNPHLQVEGFSNVFAVGDCTDIKEPKTAYNAMLHADIAVNEEGETPGQVNEEGETPGQVNEEGETPGQVNEERETPGQVNEEGETPGQVNEGETPGQVNEEGETPGQVNEEGETPGQVNEEGETPGQVNEEGETPGQVNEERETPGQVNEERETPGQVNEERETPGQVNEEGETPGQVNEEGETPGQVNEEGETPGQVNEEGETPGQVNEEGETPGQVNEERDYR</sequence>
<reference evidence="15" key="1">
    <citation type="submission" date="2022-11" db="EMBL/GenBank/DDBJ databases">
        <title>Chromosome-level genome of Pogonophryne albipinna.</title>
        <authorList>
            <person name="Jo E."/>
        </authorList>
    </citation>
    <scope>NUCLEOTIDE SEQUENCE</scope>
    <source>
        <strain evidence="15">SGF0006</strain>
        <tissue evidence="15">Muscle</tissue>
    </source>
</reference>
<comment type="similarity">
    <text evidence="1">Belongs to the FAD-dependent oxidoreductase family.</text>
</comment>
<dbReference type="GO" id="GO:0004174">
    <property type="term" value="F:electron-transferring-flavoprotein dehydrogenase activity"/>
    <property type="evidence" value="ECO:0007669"/>
    <property type="project" value="TreeGrafter"/>
</dbReference>
<dbReference type="PANTHER" id="PTHR43735">
    <property type="entry name" value="APOPTOSIS-INDUCING FACTOR 1"/>
    <property type="match status" value="1"/>
</dbReference>
<evidence type="ECO:0000313" key="16">
    <source>
        <dbReference type="Proteomes" id="UP001219934"/>
    </source>
</evidence>
<comment type="caution">
    <text evidence="15">The sequence shown here is derived from an EMBL/GenBank/DDBJ whole genome shotgun (WGS) entry which is preliminary data.</text>
</comment>